<dbReference type="Gene3D" id="3.40.50.1240">
    <property type="entry name" value="Phosphoglycerate mutase-like"/>
    <property type="match status" value="1"/>
</dbReference>
<protein>
    <submittedName>
        <fullName evidence="2">6-phosphofructo-2-kinase/fructose-2, 6-bisphosphatase</fullName>
    </submittedName>
</protein>
<dbReference type="AlphaFoldDB" id="A0AAV4ECF2"/>
<dbReference type="InterPro" id="IPR029033">
    <property type="entry name" value="His_PPase_superfam"/>
</dbReference>
<dbReference type="EMBL" id="BMAT01007137">
    <property type="protein sequence ID" value="GFR58367.1"/>
    <property type="molecule type" value="Genomic_DNA"/>
</dbReference>
<organism evidence="2 3">
    <name type="scientific">Elysia marginata</name>
    <dbReference type="NCBI Taxonomy" id="1093978"/>
    <lineage>
        <taxon>Eukaryota</taxon>
        <taxon>Metazoa</taxon>
        <taxon>Spiralia</taxon>
        <taxon>Lophotrochozoa</taxon>
        <taxon>Mollusca</taxon>
        <taxon>Gastropoda</taxon>
        <taxon>Heterobranchia</taxon>
        <taxon>Euthyneura</taxon>
        <taxon>Panpulmonata</taxon>
        <taxon>Sacoglossa</taxon>
        <taxon>Placobranchoidea</taxon>
        <taxon>Plakobranchidae</taxon>
        <taxon>Elysia</taxon>
    </lineage>
</organism>
<feature type="non-terminal residue" evidence="2">
    <location>
        <position position="1"/>
    </location>
</feature>
<feature type="region of interest" description="Disordered" evidence="1">
    <location>
        <begin position="57"/>
        <end position="80"/>
    </location>
</feature>
<sequence>RSPHVDIPNETLVRLRISDDLPYLKVPLHTVIKLTPVAYGCRVEFDSLDIPAVDTHRERPSNVTRNRSTCEALETVPDHE</sequence>
<comment type="caution">
    <text evidence="2">The sequence shown here is derived from an EMBL/GenBank/DDBJ whole genome shotgun (WGS) entry which is preliminary data.</text>
</comment>
<evidence type="ECO:0000313" key="3">
    <source>
        <dbReference type="Proteomes" id="UP000762676"/>
    </source>
</evidence>
<evidence type="ECO:0000256" key="1">
    <source>
        <dbReference type="SAM" id="MobiDB-lite"/>
    </source>
</evidence>
<evidence type="ECO:0000313" key="2">
    <source>
        <dbReference type="EMBL" id="GFR58367.1"/>
    </source>
</evidence>
<dbReference type="Proteomes" id="UP000762676">
    <property type="component" value="Unassembled WGS sequence"/>
</dbReference>
<proteinExistence type="predicted"/>
<keyword evidence="3" id="KW-1185">Reference proteome</keyword>
<reference evidence="2 3" key="1">
    <citation type="journal article" date="2021" name="Elife">
        <title>Chloroplast acquisition without the gene transfer in kleptoplastic sea slugs, Plakobranchus ocellatus.</title>
        <authorList>
            <person name="Maeda T."/>
            <person name="Takahashi S."/>
            <person name="Yoshida T."/>
            <person name="Shimamura S."/>
            <person name="Takaki Y."/>
            <person name="Nagai Y."/>
            <person name="Toyoda A."/>
            <person name="Suzuki Y."/>
            <person name="Arimoto A."/>
            <person name="Ishii H."/>
            <person name="Satoh N."/>
            <person name="Nishiyama T."/>
            <person name="Hasebe M."/>
            <person name="Maruyama T."/>
            <person name="Minagawa J."/>
            <person name="Obokata J."/>
            <person name="Shigenobu S."/>
        </authorList>
    </citation>
    <scope>NUCLEOTIDE SEQUENCE [LARGE SCALE GENOMIC DNA]</scope>
</reference>
<gene>
    <name evidence="2" type="ORF">ElyMa_003479900</name>
</gene>
<name>A0AAV4ECF2_9GAST</name>
<accession>A0AAV4ECF2</accession>